<feature type="transmembrane region" description="Helical" evidence="1">
    <location>
        <begin position="149"/>
        <end position="176"/>
    </location>
</feature>
<organism evidence="2 3">
    <name type="scientific">Thermococcus peptonophilus</name>
    <dbReference type="NCBI Taxonomy" id="53952"/>
    <lineage>
        <taxon>Archaea</taxon>
        <taxon>Methanobacteriati</taxon>
        <taxon>Methanobacteriota</taxon>
        <taxon>Thermococci</taxon>
        <taxon>Thermococcales</taxon>
        <taxon>Thermococcaceae</taxon>
        <taxon>Thermococcus</taxon>
    </lineage>
</organism>
<evidence type="ECO:0000313" key="2">
    <source>
        <dbReference type="EMBL" id="AMQ19263.1"/>
    </source>
</evidence>
<dbReference type="STRING" id="53952.A0127_08860"/>
<dbReference type="RefSeq" id="WP_062390454.1">
    <property type="nucleotide sequence ID" value="NZ_CP014750.1"/>
</dbReference>
<evidence type="ECO:0008006" key="4">
    <source>
        <dbReference type="Google" id="ProtNLM"/>
    </source>
</evidence>
<proteinExistence type="predicted"/>
<dbReference type="Pfam" id="PF06195">
    <property type="entry name" value="DUF996"/>
    <property type="match status" value="1"/>
</dbReference>
<keyword evidence="1" id="KW-1133">Transmembrane helix</keyword>
<keyword evidence="1" id="KW-0472">Membrane</keyword>
<feature type="transmembrane region" description="Helical" evidence="1">
    <location>
        <begin position="68"/>
        <end position="96"/>
    </location>
</feature>
<gene>
    <name evidence="2" type="ORF">A0127_08860</name>
</gene>
<accession>A0A142CWW1</accession>
<dbReference type="KEGG" id="tpep:A0127_08860"/>
<dbReference type="Proteomes" id="UP000073604">
    <property type="component" value="Chromosome"/>
</dbReference>
<keyword evidence="1" id="KW-0812">Transmembrane</keyword>
<dbReference type="InterPro" id="IPR010397">
    <property type="entry name" value="DUF996"/>
</dbReference>
<feature type="transmembrane region" description="Helical" evidence="1">
    <location>
        <begin position="102"/>
        <end position="128"/>
    </location>
</feature>
<dbReference type="AlphaFoldDB" id="A0A142CWW1"/>
<dbReference type="EMBL" id="CP014750">
    <property type="protein sequence ID" value="AMQ19263.1"/>
    <property type="molecule type" value="Genomic_DNA"/>
</dbReference>
<protein>
    <recommendedName>
        <fullName evidence="4">DUF996 domain-containing protein</fullName>
    </recommendedName>
</protein>
<evidence type="ECO:0000256" key="1">
    <source>
        <dbReference type="SAM" id="Phobius"/>
    </source>
</evidence>
<name>A0A142CWW1_9EURY</name>
<reference evidence="3" key="1">
    <citation type="submission" date="2016-03" db="EMBL/GenBank/DDBJ databases">
        <authorList>
            <person name="Oger P.M."/>
        </authorList>
    </citation>
    <scope>NUCLEOTIDE SEQUENCE [LARGE SCALE GENOMIC DNA]</scope>
    <source>
        <strain evidence="3">OG-1</strain>
    </source>
</reference>
<sequence length="200" mass="21603">MPVDLRTEKTLGLVGSILTLLGGLSDGAIRTGSVVVFSNLVSLIGFIFVLMALHGISTKLNDERPFKYYLYSVIVVIGGLIVFAILLVAGIISAFATDEAGIIGGFASIGLGFAVLIGLIILSVYYQIQAWRATYEITGVEEFNQVATFLKWGAITLIILVGVLLLLIAEVFQIIAFSRLPDEIEPKDQKPEYDTGVVVY</sequence>
<feature type="transmembrane region" description="Helical" evidence="1">
    <location>
        <begin position="37"/>
        <end position="56"/>
    </location>
</feature>
<evidence type="ECO:0000313" key="3">
    <source>
        <dbReference type="Proteomes" id="UP000073604"/>
    </source>
</evidence>
<keyword evidence="3" id="KW-1185">Reference proteome</keyword>
<dbReference type="GeneID" id="27140655"/>
<dbReference type="OrthoDB" id="86307at2157"/>